<gene>
    <name evidence="9" type="ORF">JOB18_021098</name>
</gene>
<keyword evidence="3" id="KW-0012">Acyltransferase</keyword>
<feature type="domain" description="N-acetyltransferase" evidence="8">
    <location>
        <begin position="13"/>
        <end position="160"/>
    </location>
</feature>
<evidence type="ECO:0000256" key="6">
    <source>
        <dbReference type="ARBA" id="ARBA00066928"/>
    </source>
</evidence>
<comment type="similarity">
    <text evidence="1">Belongs to the acetyltransferase family. GNAT subfamily.</text>
</comment>
<dbReference type="EMBL" id="JAGKHQ010000010">
    <property type="protein sequence ID" value="KAG7506997.1"/>
    <property type="molecule type" value="Genomic_DNA"/>
</dbReference>
<evidence type="ECO:0000256" key="4">
    <source>
        <dbReference type="ARBA" id="ARBA00051141"/>
    </source>
</evidence>
<reference evidence="9 10" key="1">
    <citation type="journal article" date="2021" name="Sci. Rep.">
        <title>Chromosome anchoring in Senegalese sole (Solea senegalensis) reveals sex-associated markers and genome rearrangements in flatfish.</title>
        <authorList>
            <person name="Guerrero-Cozar I."/>
            <person name="Gomez-Garrido J."/>
            <person name="Berbel C."/>
            <person name="Martinez-Blanch J.F."/>
            <person name="Alioto T."/>
            <person name="Claros M.G."/>
            <person name="Gagnaire P.A."/>
            <person name="Manchado M."/>
        </authorList>
    </citation>
    <scope>NUCLEOTIDE SEQUENCE [LARGE SCALE GENOMIC DNA]</scope>
    <source>
        <strain evidence="9">Sse05_10M</strain>
    </source>
</reference>
<evidence type="ECO:0000256" key="1">
    <source>
        <dbReference type="ARBA" id="ARBA00009342"/>
    </source>
</evidence>
<sequence>MKINENTLLEGHRVVLVPYNAQHVPRYHEWMKSPELQQLTASEPLTLDQEYNMQQSWREDNDKCTFIILDKQQWADPSVVEEQCMVGDVNIFLTDPTDPSLAELEVMIAEPSYRGKGIGKEVTRMMMFYGVSKLGVKRFQAKIGLDNEVSVSMFKKLRFKEVSVCQVFKEVTLEMAVDEAVRTWLSDDVTLVKEKDYRESCNSRQQLVL</sequence>
<organism evidence="9 10">
    <name type="scientific">Solea senegalensis</name>
    <name type="common">Senegalese sole</name>
    <dbReference type="NCBI Taxonomy" id="28829"/>
    <lineage>
        <taxon>Eukaryota</taxon>
        <taxon>Metazoa</taxon>
        <taxon>Chordata</taxon>
        <taxon>Craniata</taxon>
        <taxon>Vertebrata</taxon>
        <taxon>Euteleostomi</taxon>
        <taxon>Actinopterygii</taxon>
        <taxon>Neopterygii</taxon>
        <taxon>Teleostei</taxon>
        <taxon>Neoteleostei</taxon>
        <taxon>Acanthomorphata</taxon>
        <taxon>Carangaria</taxon>
        <taxon>Pleuronectiformes</taxon>
        <taxon>Pleuronectoidei</taxon>
        <taxon>Soleidae</taxon>
        <taxon>Solea</taxon>
    </lineage>
</organism>
<comment type="function">
    <text evidence="5">N-acetyltransferase that mediates the acetylation of the N-terminal residues of alpha- and beta-tubulin.</text>
</comment>
<comment type="catalytic activity">
    <reaction evidence="4">
        <text>N-terminal L-methionyl-[tubulin] + acetyl-CoA = N-terminal N(alpha)-acetyl-L-methionyl-[tubulin] + CoA + H(+)</text>
        <dbReference type="Rhea" id="RHEA:69607"/>
        <dbReference type="Rhea" id="RHEA-COMP:17729"/>
        <dbReference type="Rhea" id="RHEA-COMP:17730"/>
        <dbReference type="ChEBI" id="CHEBI:15378"/>
        <dbReference type="ChEBI" id="CHEBI:57287"/>
        <dbReference type="ChEBI" id="CHEBI:57288"/>
        <dbReference type="ChEBI" id="CHEBI:64731"/>
        <dbReference type="ChEBI" id="CHEBI:133414"/>
        <dbReference type="EC" id="2.3.1.308"/>
    </reaction>
</comment>
<evidence type="ECO:0000259" key="8">
    <source>
        <dbReference type="Pfam" id="PF13302"/>
    </source>
</evidence>
<evidence type="ECO:0000256" key="3">
    <source>
        <dbReference type="ARBA" id="ARBA00023315"/>
    </source>
</evidence>
<keyword evidence="2" id="KW-0808">Transferase</keyword>
<dbReference type="AlphaFoldDB" id="A0AAV6RRM4"/>
<dbReference type="PANTHER" id="PTHR13256">
    <property type="entry name" value="N-ACETYLTRANSFERASE 9"/>
    <property type="match status" value="1"/>
</dbReference>
<name>A0AAV6RRM4_SOLSE</name>
<dbReference type="PANTHER" id="PTHR13256:SF16">
    <property type="entry name" value="ALPHA_BETA-TUBULIN-N-ACETYLTRANSFERASE 9"/>
    <property type="match status" value="1"/>
</dbReference>
<accession>A0AAV6RRM4</accession>
<comment type="caution">
    <text evidence="9">The sequence shown here is derived from an EMBL/GenBank/DDBJ whole genome shotgun (WGS) entry which is preliminary data.</text>
</comment>
<dbReference type="FunFam" id="3.40.630.30:FF:000040">
    <property type="entry name" value="N-acetyltransferase 9 (putative)"/>
    <property type="match status" value="1"/>
</dbReference>
<dbReference type="Pfam" id="PF13302">
    <property type="entry name" value="Acetyltransf_3"/>
    <property type="match status" value="1"/>
</dbReference>
<evidence type="ECO:0000256" key="5">
    <source>
        <dbReference type="ARBA" id="ARBA00058998"/>
    </source>
</evidence>
<dbReference type="Proteomes" id="UP000693946">
    <property type="component" value="Linkage Group LG18"/>
</dbReference>
<dbReference type="InterPro" id="IPR039135">
    <property type="entry name" value="NAT9-like"/>
</dbReference>
<keyword evidence="10" id="KW-1185">Reference proteome</keyword>
<protein>
    <recommendedName>
        <fullName evidence="7">Alpha/beta-tubulin-N-acetyltransferase 9</fullName>
        <ecNumber evidence="6">2.3.1.308</ecNumber>
    </recommendedName>
</protein>
<dbReference type="GO" id="GO:0120519">
    <property type="term" value="F:tubulin N-terminal-methionine acetyltransferase activity"/>
    <property type="evidence" value="ECO:0007669"/>
    <property type="project" value="UniProtKB-EC"/>
</dbReference>
<evidence type="ECO:0000313" key="9">
    <source>
        <dbReference type="EMBL" id="KAG7506997.1"/>
    </source>
</evidence>
<dbReference type="EC" id="2.3.1.308" evidence="6"/>
<evidence type="ECO:0000256" key="7">
    <source>
        <dbReference type="ARBA" id="ARBA00073356"/>
    </source>
</evidence>
<evidence type="ECO:0000256" key="2">
    <source>
        <dbReference type="ARBA" id="ARBA00022679"/>
    </source>
</evidence>
<evidence type="ECO:0000313" key="10">
    <source>
        <dbReference type="Proteomes" id="UP000693946"/>
    </source>
</evidence>
<dbReference type="InterPro" id="IPR000182">
    <property type="entry name" value="GNAT_dom"/>
</dbReference>
<proteinExistence type="inferred from homology"/>